<evidence type="ECO:0000256" key="1">
    <source>
        <dbReference type="SAM" id="MobiDB-lite"/>
    </source>
</evidence>
<accession>A0A0N4VGV7</accession>
<feature type="compositionally biased region" description="Polar residues" evidence="1">
    <location>
        <begin position="286"/>
        <end position="295"/>
    </location>
</feature>
<keyword evidence="2" id="KW-0732">Signal</keyword>
<feature type="chain" id="PRO_5043123013" evidence="2">
    <location>
        <begin position="18"/>
        <end position="307"/>
    </location>
</feature>
<dbReference type="WBParaSite" id="EVEC_0001004601-mRNA-1">
    <property type="protein sequence ID" value="EVEC_0001004601-mRNA-1"/>
    <property type="gene ID" value="EVEC_0001004601"/>
</dbReference>
<name>A0A0N4VGV7_ENTVE</name>
<evidence type="ECO:0000256" key="2">
    <source>
        <dbReference type="SAM" id="SignalP"/>
    </source>
</evidence>
<evidence type="ECO:0000313" key="4">
    <source>
        <dbReference type="Proteomes" id="UP000274131"/>
    </source>
</evidence>
<feature type="region of interest" description="Disordered" evidence="1">
    <location>
        <begin position="276"/>
        <end position="307"/>
    </location>
</feature>
<proteinExistence type="predicted"/>
<dbReference type="Proteomes" id="UP000274131">
    <property type="component" value="Unassembled WGS sequence"/>
</dbReference>
<evidence type="ECO:0000313" key="5">
    <source>
        <dbReference type="WBParaSite" id="EVEC_0001004601-mRNA-1"/>
    </source>
</evidence>
<keyword evidence="4" id="KW-1185">Reference proteome</keyword>
<evidence type="ECO:0000313" key="3">
    <source>
        <dbReference type="EMBL" id="VDD94652.1"/>
    </source>
</evidence>
<protein>
    <submittedName>
        <fullName evidence="3 5">Uncharacterized protein</fullName>
    </submittedName>
</protein>
<organism evidence="5">
    <name type="scientific">Enterobius vermicularis</name>
    <name type="common">Human pinworm</name>
    <dbReference type="NCBI Taxonomy" id="51028"/>
    <lineage>
        <taxon>Eukaryota</taxon>
        <taxon>Metazoa</taxon>
        <taxon>Ecdysozoa</taxon>
        <taxon>Nematoda</taxon>
        <taxon>Chromadorea</taxon>
        <taxon>Rhabditida</taxon>
        <taxon>Spirurina</taxon>
        <taxon>Oxyuridomorpha</taxon>
        <taxon>Oxyuroidea</taxon>
        <taxon>Oxyuridae</taxon>
        <taxon>Enterobius</taxon>
    </lineage>
</organism>
<dbReference type="AlphaFoldDB" id="A0A0N4VGV7"/>
<reference evidence="5" key="1">
    <citation type="submission" date="2017-02" db="UniProtKB">
        <authorList>
            <consortium name="WormBaseParasite"/>
        </authorList>
    </citation>
    <scope>IDENTIFICATION</scope>
</reference>
<sequence>MLKHLWFLFSSTLCILAQNGNTVPSSGLYANEIINQRSNQQAEEALSPSVKEYSPLFSRFSRKWFLRRPFVGNPFRRAFSKYNSGFGTTSDSLSTSFVSPMGIMKPTAEQVARAIKNFYSLSSRGLITAGRFNQPNSYGTSMNSAYVQPTTGYISYAYGNSQKDFSYPNNLFDSYNPYSTSRTYSTEHDLTSTSYNPQPYDTNAFSSFNQDFYHSLSNTANKPRFLRGLSGSLNSAYRESLPAFFNRNTQSYGSSIPIMALSKKLRSKLSHPNPAYSYGRMLKSPTDASVSQPQIDSSKEDKDSSET</sequence>
<reference evidence="3 4" key="2">
    <citation type="submission" date="2018-10" db="EMBL/GenBank/DDBJ databases">
        <authorList>
            <consortium name="Pathogen Informatics"/>
        </authorList>
    </citation>
    <scope>NUCLEOTIDE SEQUENCE [LARGE SCALE GENOMIC DNA]</scope>
</reference>
<feature type="compositionally biased region" description="Basic and acidic residues" evidence="1">
    <location>
        <begin position="297"/>
        <end position="307"/>
    </location>
</feature>
<dbReference type="EMBL" id="UXUI01010018">
    <property type="protein sequence ID" value="VDD94652.1"/>
    <property type="molecule type" value="Genomic_DNA"/>
</dbReference>
<feature type="signal peptide" evidence="2">
    <location>
        <begin position="1"/>
        <end position="17"/>
    </location>
</feature>
<gene>
    <name evidence="3" type="ORF">EVEC_LOCUS9403</name>
</gene>